<feature type="domain" description="C2 PI3K-type" evidence="12">
    <location>
        <begin position="36"/>
        <end position="190"/>
    </location>
</feature>
<dbReference type="PROSITE" id="PS00916">
    <property type="entry name" value="PI3_4_KINASE_2"/>
    <property type="match status" value="1"/>
</dbReference>
<dbReference type="Proteomes" id="UP001200034">
    <property type="component" value="Unassembled WGS sequence"/>
</dbReference>
<dbReference type="Gene3D" id="2.60.40.150">
    <property type="entry name" value="C2 domain"/>
    <property type="match status" value="1"/>
</dbReference>
<dbReference type="GO" id="GO:0016303">
    <property type="term" value="F:1-phosphatidylinositol-3-kinase activity"/>
    <property type="evidence" value="ECO:0007669"/>
    <property type="project" value="UniProtKB-UniRule"/>
</dbReference>
<protein>
    <recommendedName>
        <fullName evidence="2 8">Phosphatidylinositol 3-kinase catalytic subunit type 3</fullName>
        <ecNumber evidence="1 8">2.7.1.137</ecNumber>
    </recommendedName>
</protein>
<dbReference type="GO" id="GO:0048015">
    <property type="term" value="P:phosphatidylinositol-mediated signaling"/>
    <property type="evidence" value="ECO:0007669"/>
    <property type="project" value="TreeGrafter"/>
</dbReference>
<dbReference type="Gene3D" id="1.25.40.70">
    <property type="entry name" value="Phosphatidylinositol 3-kinase, accessory domain (PIK)"/>
    <property type="match status" value="1"/>
</dbReference>
<evidence type="ECO:0000256" key="7">
    <source>
        <dbReference type="ARBA" id="ARBA00023985"/>
    </source>
</evidence>
<dbReference type="SMART" id="SM00145">
    <property type="entry name" value="PI3Ka"/>
    <property type="match status" value="1"/>
</dbReference>
<comment type="similarity">
    <text evidence="8 9">Belongs to the PI3/PI4-kinase family.</text>
</comment>
<dbReference type="CDD" id="cd08397">
    <property type="entry name" value="C2_PI3K_class_III"/>
    <property type="match status" value="1"/>
</dbReference>
<dbReference type="GO" id="GO:0000407">
    <property type="term" value="C:phagophore assembly site"/>
    <property type="evidence" value="ECO:0007669"/>
    <property type="project" value="TreeGrafter"/>
</dbReference>
<dbReference type="EC" id="2.7.1.137" evidence="1 8"/>
<name>A0AAD4PJF2_9MUSC</name>
<sequence>MDQPDDHFRYIHSSSLHERVQIKVGTLEGKKRQPDYEKLLDDPILRFSGLYSEEYPSFQVRLQVYNDGRPYCLPVNSSYKAFGKRWSWNEWVTLPLLFSDLPRSAMLVLTILDCSGAGQTAVIGGTAISMFGKDGMFRQGMYDLRVWLGVEGDGSFPSKTPGKGKESSKSQMQRLGKLAKKHRNGQVQKVDWLDRLTFREIEVINEREKRMSDYMFLMIEFPTIMVDDMFSYSVVYFEPEVDNKYKLPAKPKLVLVPDSEIQMENLVERKHHRLARSERSGISDRDAKPTALIRDQLHDIVYRYPPTNVLSSEEQDLVWKFRFYLSSHKKALTKFLKCINWKLNDEVTQALWMLANWAPMDVEDALELLSPTFTHAEVRKYAISRLAQAPDEDLLLYLLQLVQALKYEDLRNIIQLHKCIIPEQERDVVCSLLDENDSLLDQSTISDLSGTSSALHASVIPANQRAASVLAAIKGDKSTLASSASAPAIRSSTPGLRSERADLADGSAASLASQSQSQTPLLGQGVASNLCTFLIQRACKNATLANYLYWYLSIEVEDVETMRKQDQRAHDMYTMVLNIFLKVLENGEFTNRCIFRFVQTNILVSCYPAGNFHLRGIFYNLRKQQRFIDELVKLVKMVAKEPGNRNKKTEKFQKLLAEQDMFKVNFTNFEPIPFPLDPEVYITKIVPSRTSLFKSALMPAKLTFVTSIAQHEYVAIFKHGDDLRQDQLILQMITLMDKLLRRENLDLKLTPYKVLATSSKHGFLQYIDSCTVAEVLAREGSILNFFRRHNPCEGGPYGISSEVMDTYIKSCAGYCVITYLLGVGDRHLDNLLLTSNGKLFHIDFGFILGRDPKPMPPPMKLSKEMVEAMGGVSSDHHHEFRKQCYTAYLHLRRHANVMLNLFSLMVDATVPDIALEPDKAVKKVEENLQLGLTDEEAVQHLQSLLDISITAVMPALVEQIHRFTQYWRK</sequence>
<comment type="catalytic activity">
    <reaction evidence="7">
        <text>a 1,2-diacyl-sn-glycero-3-phospho-(1D-myo-inositol) + ATP = a 1,2-diacyl-sn-glycero-3-phospho-(1D-myo-inositol-3-phosphate) + ADP + H(+)</text>
        <dbReference type="Rhea" id="RHEA:12709"/>
        <dbReference type="ChEBI" id="CHEBI:15378"/>
        <dbReference type="ChEBI" id="CHEBI:30616"/>
        <dbReference type="ChEBI" id="CHEBI:57880"/>
        <dbReference type="ChEBI" id="CHEBI:58088"/>
        <dbReference type="ChEBI" id="CHEBI:456216"/>
        <dbReference type="EC" id="2.7.1.137"/>
    </reaction>
    <physiologicalReaction direction="left-to-right" evidence="7">
        <dbReference type="Rhea" id="RHEA:12710"/>
    </physiologicalReaction>
</comment>
<dbReference type="InterPro" id="IPR002420">
    <property type="entry name" value="PI3K-type_C2_dom"/>
</dbReference>
<keyword evidence="4 8" id="KW-0547">Nucleotide-binding</keyword>
<dbReference type="InterPro" id="IPR042236">
    <property type="entry name" value="PI3K_accessory_sf"/>
</dbReference>
<proteinExistence type="inferred from homology"/>
<comment type="caution">
    <text evidence="13">The sequence shown here is derived from an EMBL/GenBank/DDBJ whole genome shotgun (WGS) entry which is preliminary data.</text>
</comment>
<keyword evidence="3 8" id="KW-0808">Transferase</keyword>
<reference evidence="13" key="1">
    <citation type="journal article" date="2021" name="Mol. Ecol. Resour.">
        <title>Phylogenomic analyses of the genus Drosophila reveals genomic signals of climate adaptation.</title>
        <authorList>
            <person name="Li F."/>
            <person name="Rane R.V."/>
            <person name="Luria V."/>
            <person name="Xiong Z."/>
            <person name="Chen J."/>
            <person name="Li Z."/>
            <person name="Catullo R.A."/>
            <person name="Griffin P.C."/>
            <person name="Schiffer M."/>
            <person name="Pearce S."/>
            <person name="Lee S.F."/>
            <person name="McElroy K."/>
            <person name="Stocker A."/>
            <person name="Shirriffs J."/>
            <person name="Cockerell F."/>
            <person name="Coppin C."/>
            <person name="Sgro C.M."/>
            <person name="Karger A."/>
            <person name="Cain J.W."/>
            <person name="Weber J.A."/>
            <person name="Santpere G."/>
            <person name="Kirschner M.W."/>
            <person name="Hoffmann A.A."/>
            <person name="Oakeshott J.G."/>
            <person name="Zhang G."/>
        </authorList>
    </citation>
    <scope>NUCLEOTIDE SEQUENCE</scope>
    <source>
        <strain evidence="13">BGI-SZ-2011g</strain>
    </source>
</reference>
<dbReference type="Pfam" id="PF00792">
    <property type="entry name" value="PI3K_C2"/>
    <property type="match status" value="1"/>
</dbReference>
<dbReference type="SUPFAM" id="SSF56112">
    <property type="entry name" value="Protein kinase-like (PK-like)"/>
    <property type="match status" value="1"/>
</dbReference>
<dbReference type="FunFam" id="1.10.1070.11:FF:000002">
    <property type="entry name" value="Phosphatidylinositol 3-kinase catalytic subunit type 3"/>
    <property type="match status" value="1"/>
</dbReference>
<dbReference type="InterPro" id="IPR035892">
    <property type="entry name" value="C2_domain_sf"/>
</dbReference>
<dbReference type="SUPFAM" id="SSF48371">
    <property type="entry name" value="ARM repeat"/>
    <property type="match status" value="1"/>
</dbReference>
<dbReference type="PANTHER" id="PTHR10048">
    <property type="entry name" value="PHOSPHATIDYLINOSITOL KINASE"/>
    <property type="match status" value="1"/>
</dbReference>
<feature type="domain" description="PIK helical" evidence="11">
    <location>
        <begin position="283"/>
        <end position="576"/>
    </location>
</feature>
<dbReference type="PROSITE" id="PS50290">
    <property type="entry name" value="PI3_4_KINASE_3"/>
    <property type="match status" value="1"/>
</dbReference>
<dbReference type="InterPro" id="IPR001263">
    <property type="entry name" value="PI3K_accessory_dom"/>
</dbReference>
<dbReference type="PIRSF" id="PIRSF000587">
    <property type="entry name" value="PI3K_Vps34"/>
    <property type="match status" value="1"/>
</dbReference>
<accession>A0AAD4PJF2</accession>
<dbReference type="InterPro" id="IPR015433">
    <property type="entry name" value="PI3/4_kinase"/>
</dbReference>
<dbReference type="InterPro" id="IPR008290">
    <property type="entry name" value="PI3K_Vps34"/>
</dbReference>
<evidence type="ECO:0000256" key="6">
    <source>
        <dbReference type="ARBA" id="ARBA00022840"/>
    </source>
</evidence>
<dbReference type="GO" id="GO:0034272">
    <property type="term" value="C:phosphatidylinositol 3-kinase complex, class III, type II"/>
    <property type="evidence" value="ECO:0007669"/>
    <property type="project" value="TreeGrafter"/>
</dbReference>
<evidence type="ECO:0000256" key="5">
    <source>
        <dbReference type="ARBA" id="ARBA00022777"/>
    </source>
</evidence>
<dbReference type="InterPro" id="IPR000403">
    <property type="entry name" value="PI3/4_kinase_cat_dom"/>
</dbReference>
<evidence type="ECO:0000259" key="10">
    <source>
        <dbReference type="PROSITE" id="PS50290"/>
    </source>
</evidence>
<dbReference type="InterPro" id="IPR057756">
    <property type="entry name" value="PI3-kinase_type3/VPS34_cat"/>
</dbReference>
<dbReference type="SUPFAM" id="SSF49562">
    <property type="entry name" value="C2 domain (Calcium/lipid-binding domain, CaLB)"/>
    <property type="match status" value="1"/>
</dbReference>
<dbReference type="Gene3D" id="1.10.1070.11">
    <property type="entry name" value="Phosphatidylinositol 3-/4-kinase, catalytic domain"/>
    <property type="match status" value="1"/>
</dbReference>
<dbReference type="SMART" id="SM00146">
    <property type="entry name" value="PI3Kc"/>
    <property type="match status" value="1"/>
</dbReference>
<evidence type="ECO:0000256" key="1">
    <source>
        <dbReference type="ARBA" id="ARBA00012073"/>
    </source>
</evidence>
<dbReference type="AlphaFoldDB" id="A0AAD4PJF2"/>
<dbReference type="Pfam" id="PF00613">
    <property type="entry name" value="PI3Ka"/>
    <property type="match status" value="1"/>
</dbReference>
<dbReference type="GO" id="GO:0034271">
    <property type="term" value="C:phosphatidylinositol 3-kinase complex, class III, type I"/>
    <property type="evidence" value="ECO:0007669"/>
    <property type="project" value="TreeGrafter"/>
</dbReference>
<evidence type="ECO:0000259" key="12">
    <source>
        <dbReference type="PROSITE" id="PS51547"/>
    </source>
</evidence>
<dbReference type="PROSITE" id="PS51547">
    <property type="entry name" value="C2_PI3K"/>
    <property type="match status" value="1"/>
</dbReference>
<keyword evidence="6 8" id="KW-0067">ATP-binding</keyword>
<evidence type="ECO:0000259" key="11">
    <source>
        <dbReference type="PROSITE" id="PS51545"/>
    </source>
</evidence>
<evidence type="ECO:0000256" key="9">
    <source>
        <dbReference type="PROSITE-ProRule" id="PRU00880"/>
    </source>
</evidence>
<dbReference type="SMART" id="SM00142">
    <property type="entry name" value="PI3K_C2"/>
    <property type="match status" value="1"/>
</dbReference>
<dbReference type="PROSITE" id="PS51545">
    <property type="entry name" value="PIK_HELICAL"/>
    <property type="match status" value="1"/>
</dbReference>
<evidence type="ECO:0000256" key="2">
    <source>
        <dbReference type="ARBA" id="ARBA00019787"/>
    </source>
</evidence>
<dbReference type="PANTHER" id="PTHR10048:SF7">
    <property type="entry name" value="PHOSPHATIDYLINOSITOL 3-KINASE CATALYTIC SUBUNIT TYPE 3"/>
    <property type="match status" value="1"/>
</dbReference>
<dbReference type="GO" id="GO:0006897">
    <property type="term" value="P:endocytosis"/>
    <property type="evidence" value="ECO:0007669"/>
    <property type="project" value="TreeGrafter"/>
</dbReference>
<evidence type="ECO:0000313" key="14">
    <source>
        <dbReference type="Proteomes" id="UP001200034"/>
    </source>
</evidence>
<evidence type="ECO:0000256" key="8">
    <source>
        <dbReference type="PIRNR" id="PIRNR000587"/>
    </source>
</evidence>
<evidence type="ECO:0000256" key="3">
    <source>
        <dbReference type="ARBA" id="ARBA00022679"/>
    </source>
</evidence>
<dbReference type="GO" id="GO:0005777">
    <property type="term" value="C:peroxisome"/>
    <property type="evidence" value="ECO:0007669"/>
    <property type="project" value="TreeGrafter"/>
</dbReference>
<dbReference type="InterPro" id="IPR018936">
    <property type="entry name" value="PI3/4_kinase_CS"/>
</dbReference>
<dbReference type="GO" id="GO:0005768">
    <property type="term" value="C:endosome"/>
    <property type="evidence" value="ECO:0007669"/>
    <property type="project" value="TreeGrafter"/>
</dbReference>
<dbReference type="GO" id="GO:0000045">
    <property type="term" value="P:autophagosome assembly"/>
    <property type="evidence" value="ECO:0007669"/>
    <property type="project" value="TreeGrafter"/>
</dbReference>
<evidence type="ECO:0000313" key="13">
    <source>
        <dbReference type="EMBL" id="KAH8370595.1"/>
    </source>
</evidence>
<dbReference type="PROSITE" id="PS00915">
    <property type="entry name" value="PI3_4_KINASE_1"/>
    <property type="match status" value="1"/>
</dbReference>
<dbReference type="InterPro" id="IPR011009">
    <property type="entry name" value="Kinase-like_dom_sf"/>
</dbReference>
<dbReference type="GO" id="GO:0005524">
    <property type="term" value="F:ATP binding"/>
    <property type="evidence" value="ECO:0007669"/>
    <property type="project" value="UniProtKB-UniRule"/>
</dbReference>
<dbReference type="Gene3D" id="3.30.1010.10">
    <property type="entry name" value="Phosphatidylinositol 3-kinase Catalytic Subunit, Chain A, domain 4"/>
    <property type="match status" value="1"/>
</dbReference>
<gene>
    <name evidence="13" type="ORF">KR093_004270</name>
</gene>
<feature type="domain" description="PI3K/PI4K catalytic" evidence="10">
    <location>
        <begin position="686"/>
        <end position="953"/>
    </location>
</feature>
<keyword evidence="5 8" id="KW-0418">Kinase</keyword>
<dbReference type="Pfam" id="PF00454">
    <property type="entry name" value="PI3_PI4_kinase"/>
    <property type="match status" value="1"/>
</dbReference>
<dbReference type="InterPro" id="IPR016024">
    <property type="entry name" value="ARM-type_fold"/>
</dbReference>
<dbReference type="CDD" id="cd00896">
    <property type="entry name" value="PI3Kc_III"/>
    <property type="match status" value="1"/>
</dbReference>
<keyword evidence="14" id="KW-1185">Reference proteome</keyword>
<dbReference type="CDD" id="cd00870">
    <property type="entry name" value="PI3Ka_III"/>
    <property type="match status" value="1"/>
</dbReference>
<dbReference type="FunFam" id="3.30.1010.10:FF:000002">
    <property type="entry name" value="Phosphatidylinositol 3-kinase catalytic subunit type 3"/>
    <property type="match status" value="1"/>
</dbReference>
<evidence type="ECO:0000256" key="4">
    <source>
        <dbReference type="ARBA" id="ARBA00022741"/>
    </source>
</evidence>
<dbReference type="InterPro" id="IPR036940">
    <property type="entry name" value="PI3/4_kinase_cat_sf"/>
</dbReference>
<dbReference type="EMBL" id="JAJJHW010002585">
    <property type="protein sequence ID" value="KAH8370595.1"/>
    <property type="molecule type" value="Genomic_DNA"/>
</dbReference>
<organism evidence="13 14">
    <name type="scientific">Drosophila rubida</name>
    <dbReference type="NCBI Taxonomy" id="30044"/>
    <lineage>
        <taxon>Eukaryota</taxon>
        <taxon>Metazoa</taxon>
        <taxon>Ecdysozoa</taxon>
        <taxon>Arthropoda</taxon>
        <taxon>Hexapoda</taxon>
        <taxon>Insecta</taxon>
        <taxon>Pterygota</taxon>
        <taxon>Neoptera</taxon>
        <taxon>Endopterygota</taxon>
        <taxon>Diptera</taxon>
        <taxon>Brachycera</taxon>
        <taxon>Muscomorpha</taxon>
        <taxon>Ephydroidea</taxon>
        <taxon>Drosophilidae</taxon>
        <taxon>Drosophila</taxon>
    </lineage>
</organism>